<keyword evidence="2" id="KW-1185">Reference proteome</keyword>
<sequence>MDSIRDKLRLSFLAVILVSHIIYNPTNSGAVTLTQQTIDLTLASNELVIINFYVNWSRINYMLYDEAADKVTEIFPDAGKVVMAKVDCDKESAIAIRFRLTKYPTFKVIRNGHPDKGEFKGQISVEGFVSFVKKQLEDPIKEFHSIKELSKLESSKRIIIGYFDRRDQHEYNMFRRVAGNFKDDCQFHVGFGNASEQMHSPGQPVIVYKPDKNDINADDDTYMGKMDNFDEMHGWILNKCVPAVREITFENAEDITVEGLPFFILYHKSDDNESIKKYNEVVQSELLSERQNINFLTADGKTFAHTLRHVGKGESDLPLIAIDSFKHIYLFPNFKDIDDPGKLKQFIQDLYSGKLHREFHYGPDLDDANKNVKALTTPPFNNKNKNVAPSKILFL</sequence>
<organism evidence="2 3">
    <name type="scientific">Nicrophorus vespilloides</name>
    <name type="common">Boreal carrion beetle</name>
    <dbReference type="NCBI Taxonomy" id="110193"/>
    <lineage>
        <taxon>Eukaryota</taxon>
        <taxon>Metazoa</taxon>
        <taxon>Ecdysozoa</taxon>
        <taxon>Arthropoda</taxon>
        <taxon>Hexapoda</taxon>
        <taxon>Insecta</taxon>
        <taxon>Pterygota</taxon>
        <taxon>Neoptera</taxon>
        <taxon>Endopterygota</taxon>
        <taxon>Coleoptera</taxon>
        <taxon>Polyphaga</taxon>
        <taxon>Staphyliniformia</taxon>
        <taxon>Silphidae</taxon>
        <taxon>Nicrophorinae</taxon>
        <taxon>Nicrophorus</taxon>
    </lineage>
</organism>
<dbReference type="InterPro" id="IPR013766">
    <property type="entry name" value="Thioredoxin_domain"/>
</dbReference>
<proteinExistence type="predicted"/>
<dbReference type="SUPFAM" id="SSF52833">
    <property type="entry name" value="Thioredoxin-like"/>
    <property type="match status" value="3"/>
</dbReference>
<protein>
    <submittedName>
        <fullName evidence="3">Endoplasmic reticulum resident protein 44-like</fullName>
    </submittedName>
</protein>
<evidence type="ECO:0000313" key="3">
    <source>
        <dbReference type="RefSeq" id="XP_017771320.1"/>
    </source>
</evidence>
<evidence type="ECO:0000259" key="1">
    <source>
        <dbReference type="PROSITE" id="PS51352"/>
    </source>
</evidence>
<dbReference type="Gene3D" id="3.40.30.10">
    <property type="entry name" value="Glutaredoxin"/>
    <property type="match status" value="3"/>
</dbReference>
<dbReference type="Pfam" id="PF00085">
    <property type="entry name" value="Thioredoxin"/>
    <property type="match status" value="1"/>
</dbReference>
<accession>A0ABM1M9S0</accession>
<dbReference type="Pfam" id="PF13848">
    <property type="entry name" value="Thioredoxin_6"/>
    <property type="match status" value="1"/>
</dbReference>
<feature type="domain" description="Thioredoxin" evidence="1">
    <location>
        <begin position="13"/>
        <end position="137"/>
    </location>
</feature>
<dbReference type="InterPro" id="IPR036249">
    <property type="entry name" value="Thioredoxin-like_sf"/>
</dbReference>
<dbReference type="GeneID" id="108558800"/>
<dbReference type="PANTHER" id="PTHR46295:SF1">
    <property type="entry name" value="ENDOPLASMIC RETICULUM RESIDENT PROTEIN 44"/>
    <property type="match status" value="1"/>
</dbReference>
<dbReference type="PROSITE" id="PS51352">
    <property type="entry name" value="THIOREDOXIN_2"/>
    <property type="match status" value="1"/>
</dbReference>
<gene>
    <name evidence="3" type="primary">LOC108558800</name>
</gene>
<reference evidence="3" key="1">
    <citation type="submission" date="2025-08" db="UniProtKB">
        <authorList>
            <consortium name="RefSeq"/>
        </authorList>
    </citation>
    <scope>IDENTIFICATION</scope>
    <source>
        <tissue evidence="3">Whole Larva</tissue>
    </source>
</reference>
<dbReference type="InterPro" id="IPR052643">
    <property type="entry name" value="ERP44"/>
</dbReference>
<dbReference type="PANTHER" id="PTHR46295">
    <property type="entry name" value="ENDOPLASMIC RETICULUM RESIDENT PROTEIN 44"/>
    <property type="match status" value="1"/>
</dbReference>
<name>A0ABM1M9S0_NICVS</name>
<feature type="non-terminal residue" evidence="3">
    <location>
        <position position="395"/>
    </location>
</feature>
<dbReference type="Proteomes" id="UP000695000">
    <property type="component" value="Unplaced"/>
</dbReference>
<evidence type="ECO:0000313" key="2">
    <source>
        <dbReference type="Proteomes" id="UP000695000"/>
    </source>
</evidence>
<dbReference type="RefSeq" id="XP_017771320.1">
    <property type="nucleotide sequence ID" value="XM_017915831.1"/>
</dbReference>